<evidence type="ECO:0000313" key="7">
    <source>
        <dbReference type="Proteomes" id="UP001189429"/>
    </source>
</evidence>
<evidence type="ECO:0000256" key="2">
    <source>
        <dbReference type="ARBA" id="ARBA00022692"/>
    </source>
</evidence>
<accession>A0ABN9XXE4</accession>
<dbReference type="PANTHER" id="PTHR30238">
    <property type="entry name" value="MEMBRANE BOUND PREDICTED REDOX MODULATOR"/>
    <property type="match status" value="1"/>
</dbReference>
<protein>
    <recommendedName>
        <fullName evidence="8">Transmembrane protein 147</fullName>
    </recommendedName>
</protein>
<comment type="subcellular location">
    <subcellularLocation>
        <location evidence="1">Membrane</location>
        <topology evidence="1">Multi-pass membrane protein</topology>
    </subcellularLocation>
</comment>
<keyword evidence="3" id="KW-1133">Transmembrane helix</keyword>
<dbReference type="EMBL" id="CAUYUJ010021455">
    <property type="protein sequence ID" value="CAK0904747.1"/>
    <property type="molecule type" value="Genomic_DNA"/>
</dbReference>
<dbReference type="PANTHER" id="PTHR30238:SF0">
    <property type="entry name" value="THYLAKOID MEMBRANE PROTEIN TERC, CHLOROPLASTIC"/>
    <property type="match status" value="1"/>
</dbReference>
<comment type="caution">
    <text evidence="6">The sequence shown here is derived from an EMBL/GenBank/DDBJ whole genome shotgun (WGS) entry which is preliminary data.</text>
</comment>
<keyword evidence="2" id="KW-0812">Transmembrane</keyword>
<feature type="compositionally biased region" description="Low complexity" evidence="5">
    <location>
        <begin position="56"/>
        <end position="68"/>
    </location>
</feature>
<feature type="region of interest" description="Disordered" evidence="5">
    <location>
        <begin position="120"/>
        <end position="148"/>
    </location>
</feature>
<dbReference type="Pfam" id="PF03741">
    <property type="entry name" value="TerC"/>
    <property type="match status" value="1"/>
</dbReference>
<feature type="non-terminal residue" evidence="6">
    <location>
        <position position="463"/>
    </location>
</feature>
<gene>
    <name evidence="6" type="ORF">PCOR1329_LOCUS80683</name>
</gene>
<sequence>MAWHQKSGFETDLHEKISGSLPRRLRASFARRGAQPGRALASGRATWPGQQPPLRTAAAATTSTAPTPTMTTTKHVVIEICPDAFARNYYHEQRSELPTLSPYYTYHNYNETAELTSLPPARGAGCPDDRCPRVRLPGPGGRLREDQEASCERTRSRGYCQEVRASAGASLGSCPGNAGARECDSQGQEADCERTRSRGYHQEVCASASAPASALAQVKARAKDAVCISGSRELGLTAVWATLSLFGPIYGVQVEGRSAMLRCSREEAATKTQKTTDGNTSWNQADEVHMAVLAVFFLFLALPDFYSVALCIISVELCDVLFAVDSIPAVFAVTDDPVVVFGSNIAAILGLRSLYQVLSVAAQDLVYLEKSVAVILGFVGVKLGLEVVGIEFSSLLSLGVILSVLGVGIGASVYEQRRPCPGPAPRCRPAGGCCGVPPGPPELPGVLPRTTPSGASPALPEEA</sequence>
<evidence type="ECO:0000256" key="3">
    <source>
        <dbReference type="ARBA" id="ARBA00022989"/>
    </source>
</evidence>
<feature type="region of interest" description="Disordered" evidence="5">
    <location>
        <begin position="31"/>
        <end position="68"/>
    </location>
</feature>
<evidence type="ECO:0000313" key="6">
    <source>
        <dbReference type="EMBL" id="CAK0904747.1"/>
    </source>
</evidence>
<proteinExistence type="predicted"/>
<dbReference type="InterPro" id="IPR005496">
    <property type="entry name" value="Integral_membrane_TerC"/>
</dbReference>
<evidence type="ECO:0000256" key="1">
    <source>
        <dbReference type="ARBA" id="ARBA00004141"/>
    </source>
</evidence>
<dbReference type="Proteomes" id="UP001189429">
    <property type="component" value="Unassembled WGS sequence"/>
</dbReference>
<keyword evidence="4" id="KW-0472">Membrane</keyword>
<evidence type="ECO:0000256" key="5">
    <source>
        <dbReference type="SAM" id="MobiDB-lite"/>
    </source>
</evidence>
<organism evidence="6 7">
    <name type="scientific">Prorocentrum cordatum</name>
    <dbReference type="NCBI Taxonomy" id="2364126"/>
    <lineage>
        <taxon>Eukaryota</taxon>
        <taxon>Sar</taxon>
        <taxon>Alveolata</taxon>
        <taxon>Dinophyceae</taxon>
        <taxon>Prorocentrales</taxon>
        <taxon>Prorocentraceae</taxon>
        <taxon>Prorocentrum</taxon>
    </lineage>
</organism>
<feature type="region of interest" description="Disordered" evidence="5">
    <location>
        <begin position="441"/>
        <end position="463"/>
    </location>
</feature>
<evidence type="ECO:0000256" key="4">
    <source>
        <dbReference type="ARBA" id="ARBA00023136"/>
    </source>
</evidence>
<evidence type="ECO:0008006" key="8">
    <source>
        <dbReference type="Google" id="ProtNLM"/>
    </source>
</evidence>
<keyword evidence="7" id="KW-1185">Reference proteome</keyword>
<name>A0ABN9XXE4_9DINO</name>
<reference evidence="6" key="1">
    <citation type="submission" date="2023-10" db="EMBL/GenBank/DDBJ databases">
        <authorList>
            <person name="Chen Y."/>
            <person name="Shah S."/>
            <person name="Dougan E. K."/>
            <person name="Thang M."/>
            <person name="Chan C."/>
        </authorList>
    </citation>
    <scope>NUCLEOTIDE SEQUENCE [LARGE SCALE GENOMIC DNA]</scope>
</reference>